<dbReference type="InterPro" id="IPR005467">
    <property type="entry name" value="His_kinase_dom"/>
</dbReference>
<dbReference type="InterPro" id="IPR003594">
    <property type="entry name" value="HATPase_dom"/>
</dbReference>
<evidence type="ECO:0000256" key="6">
    <source>
        <dbReference type="SAM" id="Coils"/>
    </source>
</evidence>
<dbReference type="CDD" id="cd00082">
    <property type="entry name" value="HisKA"/>
    <property type="match status" value="1"/>
</dbReference>
<dbReference type="PROSITE" id="PS50109">
    <property type="entry name" value="HIS_KIN"/>
    <property type="match status" value="1"/>
</dbReference>
<feature type="domain" description="Histidine kinase" evidence="7">
    <location>
        <begin position="287"/>
        <end position="516"/>
    </location>
</feature>
<feature type="coiled-coil region" evidence="6">
    <location>
        <begin position="123"/>
        <end position="153"/>
    </location>
</feature>
<keyword evidence="6" id="KW-0175">Coiled coil</keyword>
<keyword evidence="4" id="KW-0808">Transferase</keyword>
<dbReference type="GO" id="GO:0007234">
    <property type="term" value="P:osmosensory signaling via phosphorelay pathway"/>
    <property type="evidence" value="ECO:0007669"/>
    <property type="project" value="TreeGrafter"/>
</dbReference>
<evidence type="ECO:0000256" key="1">
    <source>
        <dbReference type="ARBA" id="ARBA00000085"/>
    </source>
</evidence>
<dbReference type="PRINTS" id="PR00344">
    <property type="entry name" value="BCTRLSENSOR"/>
</dbReference>
<dbReference type="InterPro" id="IPR050351">
    <property type="entry name" value="BphY/WalK/GraS-like"/>
</dbReference>
<comment type="catalytic activity">
    <reaction evidence="1">
        <text>ATP + protein L-histidine = ADP + protein N-phospho-L-histidine.</text>
        <dbReference type="EC" id="2.7.13.3"/>
    </reaction>
</comment>
<name>A0A1M5CTA0_9BACT</name>
<dbReference type="GO" id="GO:0030295">
    <property type="term" value="F:protein kinase activator activity"/>
    <property type="evidence" value="ECO:0007669"/>
    <property type="project" value="TreeGrafter"/>
</dbReference>
<dbReference type="RefSeq" id="WP_073043979.1">
    <property type="nucleotide sequence ID" value="NZ_FQUO01000009.1"/>
</dbReference>
<protein>
    <recommendedName>
        <fullName evidence="2">histidine kinase</fullName>
        <ecNumber evidence="2">2.7.13.3</ecNumber>
    </recommendedName>
</protein>
<accession>A0A1M5CTA0</accession>
<dbReference type="Gene3D" id="1.10.287.130">
    <property type="match status" value="1"/>
</dbReference>
<evidence type="ECO:0000256" key="3">
    <source>
        <dbReference type="ARBA" id="ARBA00022553"/>
    </source>
</evidence>
<dbReference type="FunFam" id="3.30.565.10:FF:000006">
    <property type="entry name" value="Sensor histidine kinase WalK"/>
    <property type="match status" value="1"/>
</dbReference>
<reference evidence="8 9" key="1">
    <citation type="submission" date="2016-11" db="EMBL/GenBank/DDBJ databases">
        <authorList>
            <person name="Jaros S."/>
            <person name="Januszkiewicz K."/>
            <person name="Wedrychowicz H."/>
        </authorList>
    </citation>
    <scope>NUCLEOTIDE SEQUENCE [LARGE SCALE GENOMIC DNA]</scope>
    <source>
        <strain evidence="8 9">DSM 26897</strain>
    </source>
</reference>
<dbReference type="AlphaFoldDB" id="A0A1M5CTA0"/>
<dbReference type="PANTHER" id="PTHR42878">
    <property type="entry name" value="TWO-COMPONENT HISTIDINE KINASE"/>
    <property type="match status" value="1"/>
</dbReference>
<keyword evidence="3" id="KW-0597">Phosphoprotein</keyword>
<dbReference type="InterPro" id="IPR036890">
    <property type="entry name" value="HATPase_C_sf"/>
</dbReference>
<proteinExistence type="predicted"/>
<evidence type="ECO:0000259" key="7">
    <source>
        <dbReference type="PROSITE" id="PS50109"/>
    </source>
</evidence>
<dbReference type="PANTHER" id="PTHR42878:SF15">
    <property type="entry name" value="BACTERIOPHYTOCHROME"/>
    <property type="match status" value="1"/>
</dbReference>
<sequence length="517" mass="59376">MKQETYDTDVFSELFDVQPQAICWLAPVRKPGSQEVVDFEFAYCNDEGLRYLNLTREQQKGMLLSQSPTVTDELRSRFFNDLVQVLDTGNKVESNIYNPALNKYARVLRTRLRNGVLNVVQDRTDEQRIIHQLEEKTQELEAHKNLLDSLLQHSPAGISITQVIRDEQGAVVDGRTILANEPAICYSGISREDYLSKTVRELDPYIWGSVLYQMVLHTLETGKPFFTQYFYAPEQRWLELSVAKMDDDHLINVFMDVTSTKEAQLRQQKLVEELQRSNQDLEEFAYAASHDLKEPIRKVLFFSDRLRHRLDGRLDDEDLRMFSRLEAANKRMGNLVDDLLNYSQVSQRPEQFGTVNLNELLQGILDDLELEIEERKAIIHMDTLATVRGHQRQLQQLFQNLVSNALKYNKPGVPPEVRISCTITKGQETGLHLTTEELPQCFYTVGVRDNGIGFDQKDAERIFQVFQRLHGNSEYRGTGVGLAIARKVAQNHGGYIRAQSKPGEGSFFEVFLPVQAV</sequence>
<dbReference type="GO" id="GO:0000156">
    <property type="term" value="F:phosphorelay response regulator activity"/>
    <property type="evidence" value="ECO:0007669"/>
    <property type="project" value="TreeGrafter"/>
</dbReference>
<dbReference type="STRING" id="1302690.BUE76_08520"/>
<dbReference type="Gene3D" id="3.30.450.20">
    <property type="entry name" value="PAS domain"/>
    <property type="match status" value="1"/>
</dbReference>
<dbReference type="Pfam" id="PF02518">
    <property type="entry name" value="HATPase_c"/>
    <property type="match status" value="1"/>
</dbReference>
<dbReference type="InterPro" id="IPR004358">
    <property type="entry name" value="Sig_transdc_His_kin-like_C"/>
</dbReference>
<dbReference type="SMART" id="SM00387">
    <property type="entry name" value="HATPase_c"/>
    <property type="match status" value="1"/>
</dbReference>
<dbReference type="SMART" id="SM00388">
    <property type="entry name" value="HisKA"/>
    <property type="match status" value="1"/>
</dbReference>
<dbReference type="SUPFAM" id="SSF55785">
    <property type="entry name" value="PYP-like sensor domain (PAS domain)"/>
    <property type="match status" value="1"/>
</dbReference>
<gene>
    <name evidence="8" type="ORF">SAMN05444008_109204</name>
</gene>
<dbReference type="GO" id="GO:0000155">
    <property type="term" value="F:phosphorelay sensor kinase activity"/>
    <property type="evidence" value="ECO:0007669"/>
    <property type="project" value="InterPro"/>
</dbReference>
<dbReference type="InterPro" id="IPR003661">
    <property type="entry name" value="HisK_dim/P_dom"/>
</dbReference>
<evidence type="ECO:0000313" key="9">
    <source>
        <dbReference type="Proteomes" id="UP000184368"/>
    </source>
</evidence>
<dbReference type="Gene3D" id="3.30.565.10">
    <property type="entry name" value="Histidine kinase-like ATPase, C-terminal domain"/>
    <property type="match status" value="1"/>
</dbReference>
<evidence type="ECO:0000256" key="4">
    <source>
        <dbReference type="ARBA" id="ARBA00022679"/>
    </source>
</evidence>
<dbReference type="SUPFAM" id="SSF55874">
    <property type="entry name" value="ATPase domain of HSP90 chaperone/DNA topoisomerase II/histidine kinase"/>
    <property type="match status" value="1"/>
</dbReference>
<dbReference type="Proteomes" id="UP000184368">
    <property type="component" value="Unassembled WGS sequence"/>
</dbReference>
<evidence type="ECO:0000256" key="2">
    <source>
        <dbReference type="ARBA" id="ARBA00012438"/>
    </source>
</evidence>
<keyword evidence="9" id="KW-1185">Reference proteome</keyword>
<dbReference type="SUPFAM" id="SSF47384">
    <property type="entry name" value="Homodimeric domain of signal transducing histidine kinase"/>
    <property type="match status" value="1"/>
</dbReference>
<dbReference type="InterPro" id="IPR035965">
    <property type="entry name" value="PAS-like_dom_sf"/>
</dbReference>
<evidence type="ECO:0000256" key="5">
    <source>
        <dbReference type="ARBA" id="ARBA00022777"/>
    </source>
</evidence>
<dbReference type="OrthoDB" id="607558at2"/>
<dbReference type="Pfam" id="PF00512">
    <property type="entry name" value="HisKA"/>
    <property type="match status" value="1"/>
</dbReference>
<dbReference type="InterPro" id="IPR036097">
    <property type="entry name" value="HisK_dim/P_sf"/>
</dbReference>
<dbReference type="EC" id="2.7.13.3" evidence="2"/>
<organism evidence="8 9">
    <name type="scientific">Cnuella takakiae</name>
    <dbReference type="NCBI Taxonomy" id="1302690"/>
    <lineage>
        <taxon>Bacteria</taxon>
        <taxon>Pseudomonadati</taxon>
        <taxon>Bacteroidota</taxon>
        <taxon>Chitinophagia</taxon>
        <taxon>Chitinophagales</taxon>
        <taxon>Chitinophagaceae</taxon>
        <taxon>Cnuella</taxon>
    </lineage>
</organism>
<evidence type="ECO:0000313" key="8">
    <source>
        <dbReference type="EMBL" id="SHF57896.1"/>
    </source>
</evidence>
<keyword evidence="5 8" id="KW-0418">Kinase</keyword>
<dbReference type="EMBL" id="FQUO01000009">
    <property type="protein sequence ID" value="SHF57896.1"/>
    <property type="molecule type" value="Genomic_DNA"/>
</dbReference>